<dbReference type="RefSeq" id="WP_322134566.1">
    <property type="nucleotide sequence ID" value="NZ_CP085036.1"/>
</dbReference>
<feature type="domain" description="NAD-dependent epimerase/dehydratase" evidence="1">
    <location>
        <begin position="3"/>
        <end position="211"/>
    </location>
</feature>
<proteinExistence type="predicted"/>
<dbReference type="InterPro" id="IPR036291">
    <property type="entry name" value="NAD(P)-bd_dom_sf"/>
</dbReference>
<dbReference type="Gene3D" id="3.40.50.720">
    <property type="entry name" value="NAD(P)-binding Rossmann-like Domain"/>
    <property type="match status" value="1"/>
</dbReference>
<dbReference type="PANTHER" id="PTHR48079:SF9">
    <property type="entry name" value="PUTATIVE-RELATED"/>
    <property type="match status" value="1"/>
</dbReference>
<evidence type="ECO:0000259" key="1">
    <source>
        <dbReference type="Pfam" id="PF01370"/>
    </source>
</evidence>
<name>A0ABT6KSW0_9MICO</name>
<sequence length="297" mass="30937">MRVFVTGGTGWIGSAAVEELRTRGHDVLALARTESAATALAGNGMTVLRGDLDDAEALRRGATESDAVLHLANKHDWAHPEESNRAERFAVGALADALVDTGKTFVLASGLLFPGLDRPARESDINPAVGPESLRGGSENLALEYVERGVGTVALRFAPTVHGRGDTGFVAQLVAAARRAHSSGFVGDGSAAWAAVHRRDAARLIALALEGAAPGSRIHAVAESRVSTRAIAEAIGRTLEVPTVSVNPSRAVEHFGFVGRFFSADVTATSDATRALLGWTPRDSGLIADIEGGAYSE</sequence>
<dbReference type="PANTHER" id="PTHR48079">
    <property type="entry name" value="PROTEIN YEEZ"/>
    <property type="match status" value="1"/>
</dbReference>
<keyword evidence="3" id="KW-1185">Reference proteome</keyword>
<dbReference type="InterPro" id="IPR001509">
    <property type="entry name" value="Epimerase_deHydtase"/>
</dbReference>
<gene>
    <name evidence="2" type="ORF">M2152_002464</name>
</gene>
<protein>
    <submittedName>
        <fullName evidence="2">Nucleoside-diphosphate-sugar epimerase</fullName>
    </submittedName>
</protein>
<dbReference type="Pfam" id="PF01370">
    <property type="entry name" value="Epimerase"/>
    <property type="match status" value="1"/>
</dbReference>
<dbReference type="EMBL" id="JARXVQ010000001">
    <property type="protein sequence ID" value="MDH6182282.1"/>
    <property type="molecule type" value="Genomic_DNA"/>
</dbReference>
<dbReference type="InterPro" id="IPR051783">
    <property type="entry name" value="NAD(P)-dependent_oxidoreduct"/>
</dbReference>
<dbReference type="Proteomes" id="UP001160142">
    <property type="component" value="Unassembled WGS sequence"/>
</dbReference>
<comment type="caution">
    <text evidence="2">The sequence shown here is derived from an EMBL/GenBank/DDBJ whole genome shotgun (WGS) entry which is preliminary data.</text>
</comment>
<evidence type="ECO:0000313" key="2">
    <source>
        <dbReference type="EMBL" id="MDH6182282.1"/>
    </source>
</evidence>
<organism evidence="2 3">
    <name type="scientific">Antiquaquibacter oligotrophicus</name>
    <dbReference type="NCBI Taxonomy" id="2880260"/>
    <lineage>
        <taxon>Bacteria</taxon>
        <taxon>Bacillati</taxon>
        <taxon>Actinomycetota</taxon>
        <taxon>Actinomycetes</taxon>
        <taxon>Micrococcales</taxon>
        <taxon>Microbacteriaceae</taxon>
        <taxon>Antiquaquibacter</taxon>
    </lineage>
</organism>
<reference evidence="2 3" key="1">
    <citation type="submission" date="2023-04" db="EMBL/GenBank/DDBJ databases">
        <title>Genome Encyclopedia of Bacteria and Archaea VI: Functional Genomics of Type Strains.</title>
        <authorList>
            <person name="Whitman W."/>
        </authorList>
    </citation>
    <scope>NUCLEOTIDE SEQUENCE [LARGE SCALE GENOMIC DNA]</scope>
    <source>
        <strain evidence="2 3">SG_E_30_P1</strain>
    </source>
</reference>
<evidence type="ECO:0000313" key="3">
    <source>
        <dbReference type="Proteomes" id="UP001160142"/>
    </source>
</evidence>
<dbReference type="SUPFAM" id="SSF51735">
    <property type="entry name" value="NAD(P)-binding Rossmann-fold domains"/>
    <property type="match status" value="1"/>
</dbReference>
<accession>A0ABT6KSW0</accession>